<keyword evidence="2" id="KW-1185">Reference proteome</keyword>
<dbReference type="AlphaFoldDB" id="A0A814NG17"/>
<evidence type="ECO:0000313" key="1">
    <source>
        <dbReference type="EMBL" id="CAF1090958.1"/>
    </source>
</evidence>
<comment type="caution">
    <text evidence="1">The sequence shown here is derived from an EMBL/GenBank/DDBJ whole genome shotgun (WGS) entry which is preliminary data.</text>
</comment>
<dbReference type="InterPro" id="IPR011989">
    <property type="entry name" value="ARM-like"/>
</dbReference>
<reference evidence="1" key="1">
    <citation type="submission" date="2021-02" db="EMBL/GenBank/DDBJ databases">
        <authorList>
            <person name="Nowell W R."/>
        </authorList>
    </citation>
    <scope>NUCLEOTIDE SEQUENCE</scope>
    <source>
        <strain evidence="1">Ploen Becks lab</strain>
    </source>
</reference>
<name>A0A814NG17_9BILA</name>
<dbReference type="Proteomes" id="UP000663879">
    <property type="component" value="Unassembled WGS sequence"/>
</dbReference>
<evidence type="ECO:0008006" key="3">
    <source>
        <dbReference type="Google" id="ProtNLM"/>
    </source>
</evidence>
<dbReference type="PANTHER" id="PTHR17695">
    <property type="entry name" value="SMALL SUBUNIT PROCESSOME COMPONENT 20 HOMOLOG"/>
    <property type="match status" value="1"/>
</dbReference>
<dbReference type="EMBL" id="CAJNOC010007046">
    <property type="protein sequence ID" value="CAF1090958.1"/>
    <property type="molecule type" value="Genomic_DNA"/>
</dbReference>
<protein>
    <recommendedName>
        <fullName evidence="3">HEAT repeat-containing protein 1</fullName>
    </recommendedName>
</protein>
<organism evidence="1 2">
    <name type="scientific">Brachionus calyciflorus</name>
    <dbReference type="NCBI Taxonomy" id="104777"/>
    <lineage>
        <taxon>Eukaryota</taxon>
        <taxon>Metazoa</taxon>
        <taxon>Spiralia</taxon>
        <taxon>Gnathifera</taxon>
        <taxon>Rotifera</taxon>
        <taxon>Eurotatoria</taxon>
        <taxon>Monogononta</taxon>
        <taxon>Pseudotrocha</taxon>
        <taxon>Ploima</taxon>
        <taxon>Brachionidae</taxon>
        <taxon>Brachionus</taxon>
    </lineage>
</organism>
<dbReference type="InterPro" id="IPR016024">
    <property type="entry name" value="ARM-type_fold"/>
</dbReference>
<dbReference type="PANTHER" id="PTHR17695:SF11">
    <property type="entry name" value="SMALL SUBUNIT PROCESSOME COMPONENT 20 HOMOLOG"/>
    <property type="match status" value="1"/>
</dbReference>
<gene>
    <name evidence="1" type="ORF">OXX778_LOCUS20667</name>
</gene>
<proteinExistence type="predicted"/>
<dbReference type="InterPro" id="IPR052575">
    <property type="entry name" value="SSU_processome_comp_20"/>
</dbReference>
<sequence>MVQTKSRHHKNENTFHFQTLNERLANISVDVTKRINRFNQKPEETETYFYQALEKWVDLNYTAVFYDFTVRVKNKCQTLAMLIYHKEALIETLKEYILKADNLSLQPILDLTAQLARDLQNDFYVFFPEIFKSIVKLLDTQDTEILEWSFQTLSYLFKFLWRYMLKSLDIVYELYSPLFDESKKWYIRNFAAESFAFLMRKIPDKNELFDYLLTKRLVENPHELNGIGRLIFEMFKGIKNQFNACTDTAFNIVIEKINYFENDSTKNDLIFNCVEKTVQSMAEYTKKEHTGVIWKVFYNALESGLSDKKKMTYLMRLVYKFLEVKQCYLINDLNNFLDCMVKLGKVDMDVSSDSSEFTQAFFNLGKLVLLSDNVKFSIEKVNVLPTNLYQDKCDYKLVANLTRSLFDYALFET</sequence>
<evidence type="ECO:0000313" key="2">
    <source>
        <dbReference type="Proteomes" id="UP000663879"/>
    </source>
</evidence>
<dbReference type="GO" id="GO:0032040">
    <property type="term" value="C:small-subunit processome"/>
    <property type="evidence" value="ECO:0007669"/>
    <property type="project" value="TreeGrafter"/>
</dbReference>
<feature type="non-terminal residue" evidence="1">
    <location>
        <position position="1"/>
    </location>
</feature>
<dbReference type="SUPFAM" id="SSF48371">
    <property type="entry name" value="ARM repeat"/>
    <property type="match status" value="1"/>
</dbReference>
<dbReference type="GO" id="GO:0030686">
    <property type="term" value="C:90S preribosome"/>
    <property type="evidence" value="ECO:0007669"/>
    <property type="project" value="TreeGrafter"/>
</dbReference>
<dbReference type="OrthoDB" id="360653at2759"/>
<accession>A0A814NG17</accession>
<dbReference type="Gene3D" id="1.25.10.10">
    <property type="entry name" value="Leucine-rich Repeat Variant"/>
    <property type="match status" value="1"/>
</dbReference>